<dbReference type="GO" id="GO:0031638">
    <property type="term" value="P:zymogen activation"/>
    <property type="evidence" value="ECO:0007669"/>
    <property type="project" value="TreeGrafter"/>
</dbReference>
<feature type="disulfide bond" evidence="7">
    <location>
        <begin position="48"/>
        <end position="58"/>
    </location>
</feature>
<dbReference type="PROSITE" id="PS50287">
    <property type="entry name" value="SRCR_2"/>
    <property type="match status" value="2"/>
</dbReference>
<keyword evidence="6" id="KW-0325">Glycoprotein</keyword>
<dbReference type="InterPro" id="IPR001190">
    <property type="entry name" value="SRCR"/>
</dbReference>
<reference evidence="9" key="1">
    <citation type="journal article" date="2023" name="Front. Mar. Sci.">
        <title>A new Merluccius polli reference genome to investigate the effects of global change in West African waters.</title>
        <authorList>
            <person name="Mateo J.L."/>
            <person name="Blanco-Fernandez C."/>
            <person name="Garcia-Vazquez E."/>
            <person name="Machado-Schiaffino G."/>
        </authorList>
    </citation>
    <scope>NUCLEOTIDE SEQUENCE</scope>
    <source>
        <strain evidence="9">C29</strain>
        <tissue evidence="9">Fin</tissue>
    </source>
</reference>
<protein>
    <recommendedName>
        <fullName evidence="8">SRCR domain-containing protein</fullName>
    </recommendedName>
</protein>
<comment type="subcellular location">
    <subcellularLocation>
        <location evidence="1">Secreted</location>
    </subcellularLocation>
</comment>
<dbReference type="EMBL" id="JAOPHQ010006017">
    <property type="protein sequence ID" value="KAK0133113.1"/>
    <property type="molecule type" value="Genomic_DNA"/>
</dbReference>
<name>A0AA47NPY2_MERPO</name>
<evidence type="ECO:0000256" key="4">
    <source>
        <dbReference type="ARBA" id="ARBA00022737"/>
    </source>
</evidence>
<keyword evidence="4" id="KW-0677">Repeat</keyword>
<dbReference type="PANTHER" id="PTHR48071">
    <property type="entry name" value="SRCR DOMAIN-CONTAINING PROTEIN"/>
    <property type="match status" value="1"/>
</dbReference>
<dbReference type="AlphaFoldDB" id="A0AA47NPY2"/>
<evidence type="ECO:0000256" key="2">
    <source>
        <dbReference type="ARBA" id="ARBA00022525"/>
    </source>
</evidence>
<dbReference type="Gene3D" id="3.10.250.10">
    <property type="entry name" value="SRCR-like domain"/>
    <property type="match status" value="1"/>
</dbReference>
<feature type="domain" description="SRCR" evidence="8">
    <location>
        <begin position="11"/>
        <end position="74"/>
    </location>
</feature>
<evidence type="ECO:0000256" key="5">
    <source>
        <dbReference type="ARBA" id="ARBA00023157"/>
    </source>
</evidence>
<feature type="domain" description="SRCR" evidence="8">
    <location>
        <begin position="112"/>
        <end position="247"/>
    </location>
</feature>
<accession>A0AA47NPY2</accession>
<evidence type="ECO:0000313" key="10">
    <source>
        <dbReference type="Proteomes" id="UP001174136"/>
    </source>
</evidence>
<dbReference type="GO" id="GO:0005886">
    <property type="term" value="C:plasma membrane"/>
    <property type="evidence" value="ECO:0007669"/>
    <property type="project" value="TreeGrafter"/>
</dbReference>
<dbReference type="SUPFAM" id="SSF56487">
    <property type="entry name" value="SRCR-like"/>
    <property type="match status" value="2"/>
</dbReference>
<evidence type="ECO:0000256" key="6">
    <source>
        <dbReference type="ARBA" id="ARBA00023180"/>
    </source>
</evidence>
<proteinExistence type="predicted"/>
<keyword evidence="5 7" id="KW-1015">Disulfide bond</keyword>
<dbReference type="GO" id="GO:0004252">
    <property type="term" value="F:serine-type endopeptidase activity"/>
    <property type="evidence" value="ECO:0007669"/>
    <property type="project" value="TreeGrafter"/>
</dbReference>
<comment type="caution">
    <text evidence="9">The sequence shown here is derived from an EMBL/GenBank/DDBJ whole genome shotgun (WGS) entry which is preliminary data.</text>
</comment>
<dbReference type="SMART" id="SM00202">
    <property type="entry name" value="SR"/>
    <property type="match status" value="1"/>
</dbReference>
<evidence type="ECO:0000256" key="7">
    <source>
        <dbReference type="PROSITE-ProRule" id="PRU00196"/>
    </source>
</evidence>
<keyword evidence="3" id="KW-0732">Signal</keyword>
<keyword evidence="10" id="KW-1185">Reference proteome</keyword>
<evidence type="ECO:0000313" key="9">
    <source>
        <dbReference type="EMBL" id="KAK0133113.1"/>
    </source>
</evidence>
<evidence type="ECO:0000256" key="3">
    <source>
        <dbReference type="ARBA" id="ARBA00022729"/>
    </source>
</evidence>
<sequence length="288" mass="32213">MLQTVTGDKWGDFVCEKLNCGKLKEQVDARMMTTSKLQPSSVKDKTTCTDDEKHPWQCARKKDSCTRPAAIICSGKSLSHFFGCLYHVVWRLQEGENVCDGKVKQGADKIKVLLKEKEEPKKKDQCFGEVRVARAMDKLLVCGNNWTEENSKVVCRELGGCFVNIYGGSSSARRDLAWEPEGRRFKSSTDHSVERAQVTEWSVVAHKSRGILDHVKCSGDEASLWHCMAQYKAQPFECTNIVSVSCGDAGTDLRITYSFFEGITLQFIVQPRDQKVGVTGESLVLQGL</sequence>
<dbReference type="GO" id="GO:0005615">
    <property type="term" value="C:extracellular space"/>
    <property type="evidence" value="ECO:0007669"/>
    <property type="project" value="TreeGrafter"/>
</dbReference>
<comment type="caution">
    <text evidence="7">Lacks conserved residue(s) required for the propagation of feature annotation.</text>
</comment>
<keyword evidence="2" id="KW-0964">Secreted</keyword>
<organism evidence="9 10">
    <name type="scientific">Merluccius polli</name>
    <name type="common">Benguela hake</name>
    <name type="synonym">Merluccius cadenati</name>
    <dbReference type="NCBI Taxonomy" id="89951"/>
    <lineage>
        <taxon>Eukaryota</taxon>
        <taxon>Metazoa</taxon>
        <taxon>Chordata</taxon>
        <taxon>Craniata</taxon>
        <taxon>Vertebrata</taxon>
        <taxon>Euteleostomi</taxon>
        <taxon>Actinopterygii</taxon>
        <taxon>Neopterygii</taxon>
        <taxon>Teleostei</taxon>
        <taxon>Neoteleostei</taxon>
        <taxon>Acanthomorphata</taxon>
        <taxon>Zeiogadaria</taxon>
        <taxon>Gadariae</taxon>
        <taxon>Gadiformes</taxon>
        <taxon>Gadoidei</taxon>
        <taxon>Merlucciidae</taxon>
        <taxon>Merluccius</taxon>
    </lineage>
</organism>
<evidence type="ECO:0000259" key="8">
    <source>
        <dbReference type="PROSITE" id="PS50287"/>
    </source>
</evidence>
<evidence type="ECO:0000256" key="1">
    <source>
        <dbReference type="ARBA" id="ARBA00004613"/>
    </source>
</evidence>
<dbReference type="Proteomes" id="UP001174136">
    <property type="component" value="Unassembled WGS sequence"/>
</dbReference>
<dbReference type="InterPro" id="IPR036772">
    <property type="entry name" value="SRCR-like_dom_sf"/>
</dbReference>
<dbReference type="PANTHER" id="PTHR48071:SF15">
    <property type="entry name" value="SRCR DOMAIN-CONTAINING PROTEIN"/>
    <property type="match status" value="1"/>
</dbReference>
<gene>
    <name evidence="9" type="ORF">N1851_031517</name>
</gene>
<dbReference type="PRINTS" id="PR00258">
    <property type="entry name" value="SPERACTRCPTR"/>
</dbReference>
<feature type="disulfide bond" evidence="7">
    <location>
        <begin position="217"/>
        <end position="227"/>
    </location>
</feature>